<keyword evidence="2" id="KW-0472">Membrane</keyword>
<keyword evidence="2" id="KW-0812">Transmembrane</keyword>
<sequence length="527" mass="56145">MFTFQYLELTPRETITSAQKISTLDTATTIQQDFVVIHFARADSSATSSCGGLLGLGIGCPSTSLTSIHPTTTLTPTSSLYNTSVLVIPTLQPSYPAATNRSHIPTSSISPTTSTSLGTTSMSTDIYTSSETSFMDTTPVFSSVLSGKLTTTTSSGMQSMDTTSVVSSVTVGQLTLTTTFRTTSTLADVSGSHTGAIVGGAAGGAAVLAIIILSAVLFMRRRAKIIAPSTKESTYHSIGTSGPHIPLLLRPSPIALSAIEEQARPFGINLDSHNSLASQPQPRRSSMLPSDRKEDFAMSINTAESNIINGPLAHATLRSPLITQVHYEEYRASAKPVDNSFVQLASHPSPTVPLYWTEDDLGPTGISEPLLAPVQSSPRLFIAIPSYRPEPSSRAESNNFHTSPMHPLLQSFPGSTSRRTEYDPRPARITGSDASNYQLMQTRPQSSLAVQLSRTGNQVWHGSTTEPCPPSYSFPQPSFQPSLVAPSFRTADSNMPIGTAEFDLPAYSSVTARSRQSLAAPSYSTTI</sequence>
<dbReference type="InParanoid" id="F8QC51"/>
<protein>
    <submittedName>
        <fullName evidence="3">Uncharacterized protein</fullName>
    </submittedName>
</protein>
<keyword evidence="4" id="KW-1185">Reference proteome</keyword>
<accession>F8QC51</accession>
<evidence type="ECO:0000256" key="1">
    <source>
        <dbReference type="SAM" id="MobiDB-lite"/>
    </source>
</evidence>
<feature type="compositionally biased region" description="Polar residues" evidence="1">
    <location>
        <begin position="271"/>
        <end position="288"/>
    </location>
</feature>
<proteinExistence type="predicted"/>
<evidence type="ECO:0000313" key="3">
    <source>
        <dbReference type="EMBL" id="EGN94170.1"/>
    </source>
</evidence>
<evidence type="ECO:0000256" key="2">
    <source>
        <dbReference type="SAM" id="Phobius"/>
    </source>
</evidence>
<dbReference type="Proteomes" id="UP000008063">
    <property type="component" value="Unassembled WGS sequence"/>
</dbReference>
<feature type="transmembrane region" description="Helical" evidence="2">
    <location>
        <begin position="196"/>
        <end position="219"/>
    </location>
</feature>
<feature type="region of interest" description="Disordered" evidence="1">
    <location>
        <begin position="270"/>
        <end position="291"/>
    </location>
</feature>
<gene>
    <name evidence="3" type="ORF">SERLA73DRAFT_78087</name>
</gene>
<dbReference type="AlphaFoldDB" id="F8QC51"/>
<organism evidence="4">
    <name type="scientific">Serpula lacrymans var. lacrymans (strain S7.3)</name>
    <name type="common">Dry rot fungus</name>
    <dbReference type="NCBI Taxonomy" id="936435"/>
    <lineage>
        <taxon>Eukaryota</taxon>
        <taxon>Fungi</taxon>
        <taxon>Dikarya</taxon>
        <taxon>Basidiomycota</taxon>
        <taxon>Agaricomycotina</taxon>
        <taxon>Agaricomycetes</taxon>
        <taxon>Agaricomycetidae</taxon>
        <taxon>Boletales</taxon>
        <taxon>Coniophorineae</taxon>
        <taxon>Serpulaceae</taxon>
        <taxon>Serpula</taxon>
    </lineage>
</organism>
<evidence type="ECO:0000313" key="4">
    <source>
        <dbReference type="Proteomes" id="UP000008063"/>
    </source>
</evidence>
<reference evidence="4" key="1">
    <citation type="journal article" date="2011" name="Science">
        <title>The plant cell wall-decomposing machinery underlies the functional diversity of forest fungi.</title>
        <authorList>
            <person name="Eastwood D.C."/>
            <person name="Floudas D."/>
            <person name="Binder M."/>
            <person name="Majcherczyk A."/>
            <person name="Schneider P."/>
            <person name="Aerts A."/>
            <person name="Asiegbu F.O."/>
            <person name="Baker S.E."/>
            <person name="Barry K."/>
            <person name="Bendiksby M."/>
            <person name="Blumentritt M."/>
            <person name="Coutinho P.M."/>
            <person name="Cullen D."/>
            <person name="de Vries R.P."/>
            <person name="Gathman A."/>
            <person name="Goodell B."/>
            <person name="Henrissat B."/>
            <person name="Ihrmark K."/>
            <person name="Kauserud H."/>
            <person name="Kohler A."/>
            <person name="LaButti K."/>
            <person name="Lapidus A."/>
            <person name="Lavin J.L."/>
            <person name="Lee Y.-H."/>
            <person name="Lindquist E."/>
            <person name="Lilly W."/>
            <person name="Lucas S."/>
            <person name="Morin E."/>
            <person name="Murat C."/>
            <person name="Oguiza J.A."/>
            <person name="Park J."/>
            <person name="Pisabarro A.G."/>
            <person name="Riley R."/>
            <person name="Rosling A."/>
            <person name="Salamov A."/>
            <person name="Schmidt O."/>
            <person name="Schmutz J."/>
            <person name="Skrede I."/>
            <person name="Stenlid J."/>
            <person name="Wiebenga A."/>
            <person name="Xie X."/>
            <person name="Kuees U."/>
            <person name="Hibbett D.S."/>
            <person name="Hoffmeister D."/>
            <person name="Hoegberg N."/>
            <person name="Martin F."/>
            <person name="Grigoriev I.V."/>
            <person name="Watkinson S.C."/>
        </authorList>
    </citation>
    <scope>NUCLEOTIDE SEQUENCE [LARGE SCALE GENOMIC DNA]</scope>
    <source>
        <strain evidence="4">strain S7.3</strain>
    </source>
</reference>
<dbReference type="HOGENOM" id="CLU_516959_0_0_1"/>
<feature type="region of interest" description="Disordered" evidence="1">
    <location>
        <begin position="392"/>
        <end position="431"/>
    </location>
</feature>
<name>F8QC51_SERL3</name>
<keyword evidence="2" id="KW-1133">Transmembrane helix</keyword>
<dbReference type="EMBL" id="GL945489">
    <property type="protein sequence ID" value="EGN94170.1"/>
    <property type="molecule type" value="Genomic_DNA"/>
</dbReference>